<dbReference type="GO" id="GO:0005975">
    <property type="term" value="P:carbohydrate metabolic process"/>
    <property type="evidence" value="ECO:0007669"/>
    <property type="project" value="InterPro"/>
</dbReference>
<evidence type="ECO:0008006" key="8">
    <source>
        <dbReference type="Google" id="ProtNLM"/>
    </source>
</evidence>
<sequence length="583" mass="62888">MDSAAELNACVAGVCVGVRPPGVDELVPSRDNIGLIGLASPPSISAVRLSAISDSLRITYDQKNYCPKREGVIVLCCRFLLPYVAVPSCWLISSSYNNHATLSASLPSPTLVLAVLGSINQSTSMRRIVALFLLIAASNAIPIPIPIRIRLYKDEGGKCNYERHLIPRPHSVSILEFGAVGDGKTVNTVAFQNAIFYLKSFADKGGAQLYVPSGQWLTGSFSLTSHLTLFLEKEAIILGSQDVDHWKVIEALPSYGRGIDLPGQRYSSLINGDNLNDVVITGDNGVIDGQGSVWWESFDSHTLNYSRPNIVEFINCKDVVVSNITFLNPPSWTFHPVYCSNVLVQNITAISPPESPYTSGLVPDSCDGVCIENSNISMGHDAICLKSGWDEYGIAFGRATTNVHIKGVRLESFSGSGLGFGSEMSGGISDVIVENVELHDSLTGIGFFTSKGRGGYIKDVVISHVSFHNVVLAIEVTGEDNIHADDEYDPDAFPVIQHITFNNMTGLNITSPGRLFGIRESPFTSICLSNVSLVLTTSSSSWLCSNVLGFSENVSPMPCFQLQTFPWNSSACFPASTSRIASL</sequence>
<dbReference type="InterPro" id="IPR006626">
    <property type="entry name" value="PbH1"/>
</dbReference>
<gene>
    <name evidence="6" type="ORF">LVIROSA_LOCUS33169</name>
</gene>
<dbReference type="Gene3D" id="2.160.20.10">
    <property type="entry name" value="Single-stranded right-handed beta-helix, Pectin lyase-like"/>
    <property type="match status" value="1"/>
</dbReference>
<dbReference type="EMBL" id="CAKMRJ010005523">
    <property type="protein sequence ID" value="CAH1447567.1"/>
    <property type="molecule type" value="Genomic_DNA"/>
</dbReference>
<dbReference type="InterPro" id="IPR000743">
    <property type="entry name" value="Glyco_hydro_28"/>
</dbReference>
<dbReference type="InterPro" id="IPR012334">
    <property type="entry name" value="Pectin_lyas_fold"/>
</dbReference>
<name>A0AAU9PBW5_9ASTR</name>
<evidence type="ECO:0000313" key="6">
    <source>
        <dbReference type="EMBL" id="CAH1447567.1"/>
    </source>
</evidence>
<keyword evidence="5" id="KW-0472">Membrane</keyword>
<evidence type="ECO:0000256" key="3">
    <source>
        <dbReference type="ARBA" id="ARBA00023295"/>
    </source>
</evidence>
<evidence type="ECO:0000256" key="2">
    <source>
        <dbReference type="ARBA" id="ARBA00022801"/>
    </source>
</evidence>
<evidence type="ECO:0000256" key="1">
    <source>
        <dbReference type="ARBA" id="ARBA00008834"/>
    </source>
</evidence>
<keyword evidence="2 4" id="KW-0378">Hydrolase</keyword>
<comment type="similarity">
    <text evidence="1 4">Belongs to the glycosyl hydrolase 28 family.</text>
</comment>
<dbReference type="GO" id="GO:0004650">
    <property type="term" value="F:polygalacturonase activity"/>
    <property type="evidence" value="ECO:0007669"/>
    <property type="project" value="InterPro"/>
</dbReference>
<evidence type="ECO:0000313" key="7">
    <source>
        <dbReference type="Proteomes" id="UP001157418"/>
    </source>
</evidence>
<dbReference type="InterPro" id="IPR011050">
    <property type="entry name" value="Pectin_lyase_fold/virulence"/>
</dbReference>
<keyword evidence="5" id="KW-1133">Transmembrane helix</keyword>
<reference evidence="6 7" key="1">
    <citation type="submission" date="2022-01" db="EMBL/GenBank/DDBJ databases">
        <authorList>
            <person name="Xiong W."/>
            <person name="Schranz E."/>
        </authorList>
    </citation>
    <scope>NUCLEOTIDE SEQUENCE [LARGE SCALE GENOMIC DNA]</scope>
</reference>
<organism evidence="6 7">
    <name type="scientific">Lactuca virosa</name>
    <dbReference type="NCBI Taxonomy" id="75947"/>
    <lineage>
        <taxon>Eukaryota</taxon>
        <taxon>Viridiplantae</taxon>
        <taxon>Streptophyta</taxon>
        <taxon>Embryophyta</taxon>
        <taxon>Tracheophyta</taxon>
        <taxon>Spermatophyta</taxon>
        <taxon>Magnoliopsida</taxon>
        <taxon>eudicotyledons</taxon>
        <taxon>Gunneridae</taxon>
        <taxon>Pentapetalae</taxon>
        <taxon>asterids</taxon>
        <taxon>campanulids</taxon>
        <taxon>Asterales</taxon>
        <taxon>Asteraceae</taxon>
        <taxon>Cichorioideae</taxon>
        <taxon>Cichorieae</taxon>
        <taxon>Lactucinae</taxon>
        <taxon>Lactuca</taxon>
    </lineage>
</organism>
<dbReference type="SMART" id="SM00710">
    <property type="entry name" value="PbH1"/>
    <property type="match status" value="5"/>
</dbReference>
<evidence type="ECO:0000256" key="5">
    <source>
        <dbReference type="SAM" id="Phobius"/>
    </source>
</evidence>
<keyword evidence="5" id="KW-0812">Transmembrane</keyword>
<proteinExistence type="inferred from homology"/>
<dbReference type="Pfam" id="PF00295">
    <property type="entry name" value="Glyco_hydro_28"/>
    <property type="match status" value="1"/>
</dbReference>
<feature type="transmembrane region" description="Helical" evidence="5">
    <location>
        <begin position="128"/>
        <end position="145"/>
    </location>
</feature>
<accession>A0AAU9PBW5</accession>
<keyword evidence="3 4" id="KW-0326">Glycosidase</keyword>
<protein>
    <recommendedName>
        <fullName evidence="8">Polygalacturonase</fullName>
    </recommendedName>
</protein>
<keyword evidence="7" id="KW-1185">Reference proteome</keyword>
<dbReference type="PANTHER" id="PTHR31339">
    <property type="entry name" value="PECTIN LYASE-RELATED"/>
    <property type="match status" value="1"/>
</dbReference>
<dbReference type="Proteomes" id="UP001157418">
    <property type="component" value="Unassembled WGS sequence"/>
</dbReference>
<dbReference type="PANTHER" id="PTHR31339:SF5">
    <property type="entry name" value="HYDROLASE FAMILY 28 PROTEIN, PUTATIVE, EXPRESSED-RELATED"/>
    <property type="match status" value="1"/>
</dbReference>
<evidence type="ECO:0000256" key="4">
    <source>
        <dbReference type="RuleBase" id="RU361169"/>
    </source>
</evidence>
<comment type="caution">
    <text evidence="6">The sequence shown here is derived from an EMBL/GenBank/DDBJ whole genome shotgun (WGS) entry which is preliminary data.</text>
</comment>
<dbReference type="SUPFAM" id="SSF51126">
    <property type="entry name" value="Pectin lyase-like"/>
    <property type="match status" value="1"/>
</dbReference>
<dbReference type="AlphaFoldDB" id="A0AAU9PBW5"/>
<dbReference type="InterPro" id="IPR051801">
    <property type="entry name" value="GH28_Enzymes"/>
</dbReference>